<feature type="compositionally biased region" description="Basic and acidic residues" evidence="1">
    <location>
        <begin position="39"/>
        <end position="49"/>
    </location>
</feature>
<sequence>RLRLFQKAGQPGQGRETLLQQIQARRRFDDDDDDDGVDGESKESKESKFRASSKLSMSMPSLLQAGMAGLSKLEVTGVGDIPLRYTPALRNRSTGSRTITPRGYHFETKDMNGAEPLTSLVPSRSVLDDHCDRQAAIGVTVERVHRFGHVLGLTDCQSLVTSVKCSNDQRARSVMPGMTRAVTLVRQFWQTTSDTPALVCSNSIKIAAGLPEDNRAEPSAAFTSD</sequence>
<feature type="region of interest" description="Disordered" evidence="1">
    <location>
        <begin position="23"/>
        <end position="55"/>
    </location>
</feature>
<comment type="caution">
    <text evidence="2">The sequence shown here is derived from an EMBL/GenBank/DDBJ whole genome shotgun (WGS) entry which is preliminary data.</text>
</comment>
<feature type="non-terminal residue" evidence="2">
    <location>
        <position position="1"/>
    </location>
</feature>
<protein>
    <submittedName>
        <fullName evidence="2">Uncharacterized protein</fullName>
    </submittedName>
</protein>
<gene>
    <name evidence="2" type="ORF">EGW08_021344</name>
</gene>
<proteinExistence type="predicted"/>
<accession>A0A3S0Z542</accession>
<dbReference type="Proteomes" id="UP000271974">
    <property type="component" value="Unassembled WGS sequence"/>
</dbReference>
<organism evidence="2 3">
    <name type="scientific">Elysia chlorotica</name>
    <name type="common">Eastern emerald elysia</name>
    <name type="synonym">Sea slug</name>
    <dbReference type="NCBI Taxonomy" id="188477"/>
    <lineage>
        <taxon>Eukaryota</taxon>
        <taxon>Metazoa</taxon>
        <taxon>Spiralia</taxon>
        <taxon>Lophotrochozoa</taxon>
        <taxon>Mollusca</taxon>
        <taxon>Gastropoda</taxon>
        <taxon>Heterobranchia</taxon>
        <taxon>Euthyneura</taxon>
        <taxon>Panpulmonata</taxon>
        <taxon>Sacoglossa</taxon>
        <taxon>Placobranchoidea</taxon>
        <taxon>Plakobranchidae</taxon>
        <taxon>Elysia</taxon>
    </lineage>
</organism>
<reference evidence="2 3" key="1">
    <citation type="submission" date="2019-01" db="EMBL/GenBank/DDBJ databases">
        <title>A draft genome assembly of the solar-powered sea slug Elysia chlorotica.</title>
        <authorList>
            <person name="Cai H."/>
            <person name="Li Q."/>
            <person name="Fang X."/>
            <person name="Li J."/>
            <person name="Curtis N.E."/>
            <person name="Altenburger A."/>
            <person name="Shibata T."/>
            <person name="Feng M."/>
            <person name="Maeda T."/>
            <person name="Schwartz J.A."/>
            <person name="Shigenobu S."/>
            <person name="Lundholm N."/>
            <person name="Nishiyama T."/>
            <person name="Yang H."/>
            <person name="Hasebe M."/>
            <person name="Li S."/>
            <person name="Pierce S.K."/>
            <person name="Wang J."/>
        </authorList>
    </citation>
    <scope>NUCLEOTIDE SEQUENCE [LARGE SCALE GENOMIC DNA]</scope>
    <source>
        <strain evidence="2">EC2010</strain>
        <tissue evidence="2">Whole organism of an adult</tissue>
    </source>
</reference>
<evidence type="ECO:0000313" key="2">
    <source>
        <dbReference type="EMBL" id="RUS70900.1"/>
    </source>
</evidence>
<evidence type="ECO:0000256" key="1">
    <source>
        <dbReference type="SAM" id="MobiDB-lite"/>
    </source>
</evidence>
<keyword evidence="3" id="KW-1185">Reference proteome</keyword>
<name>A0A3S0Z542_ELYCH</name>
<dbReference type="AlphaFoldDB" id="A0A3S0Z542"/>
<dbReference type="EMBL" id="RQTK01001310">
    <property type="protein sequence ID" value="RUS70900.1"/>
    <property type="molecule type" value="Genomic_DNA"/>
</dbReference>
<evidence type="ECO:0000313" key="3">
    <source>
        <dbReference type="Proteomes" id="UP000271974"/>
    </source>
</evidence>